<keyword evidence="7 8" id="KW-0472">Membrane</keyword>
<feature type="transmembrane region" description="Helical" evidence="8">
    <location>
        <begin position="172"/>
        <end position="193"/>
    </location>
</feature>
<dbReference type="Proteomes" id="UP000468531">
    <property type="component" value="Unassembled WGS sequence"/>
</dbReference>
<dbReference type="Pfam" id="PF12832">
    <property type="entry name" value="MFS_1_like"/>
    <property type="match status" value="1"/>
</dbReference>
<feature type="transmembrane region" description="Helical" evidence="8">
    <location>
        <begin position="107"/>
        <end position="126"/>
    </location>
</feature>
<evidence type="ECO:0000256" key="2">
    <source>
        <dbReference type="ARBA" id="ARBA00022448"/>
    </source>
</evidence>
<evidence type="ECO:0000256" key="1">
    <source>
        <dbReference type="ARBA" id="ARBA00004429"/>
    </source>
</evidence>
<name>A0A6P1BHR3_9BRAD</name>
<feature type="transmembrane region" description="Helical" evidence="8">
    <location>
        <begin position="147"/>
        <end position="166"/>
    </location>
</feature>
<evidence type="ECO:0000256" key="5">
    <source>
        <dbReference type="ARBA" id="ARBA00022692"/>
    </source>
</evidence>
<keyword evidence="2" id="KW-0813">Transport</keyword>
<comment type="subcellular location">
    <subcellularLocation>
        <location evidence="1">Cell inner membrane</location>
        <topology evidence="1">Multi-pass membrane protein</topology>
    </subcellularLocation>
</comment>
<dbReference type="SUPFAM" id="SSF103473">
    <property type="entry name" value="MFS general substrate transporter"/>
    <property type="match status" value="1"/>
</dbReference>
<feature type="transmembrane region" description="Helical" evidence="8">
    <location>
        <begin position="214"/>
        <end position="235"/>
    </location>
</feature>
<organism evidence="10 11">
    <name type="scientific">Bradyrhizobium uaiense</name>
    <dbReference type="NCBI Taxonomy" id="2594946"/>
    <lineage>
        <taxon>Bacteria</taxon>
        <taxon>Pseudomonadati</taxon>
        <taxon>Pseudomonadota</taxon>
        <taxon>Alphaproteobacteria</taxon>
        <taxon>Hyphomicrobiales</taxon>
        <taxon>Nitrobacteraceae</taxon>
        <taxon>Bradyrhizobium</taxon>
    </lineage>
</organism>
<evidence type="ECO:0000313" key="11">
    <source>
        <dbReference type="Proteomes" id="UP000468531"/>
    </source>
</evidence>
<feature type="transmembrane region" description="Helical" evidence="8">
    <location>
        <begin position="298"/>
        <end position="326"/>
    </location>
</feature>
<dbReference type="AlphaFoldDB" id="A0A6P1BHR3"/>
<protein>
    <submittedName>
        <fullName evidence="10">MFS transporter</fullName>
    </submittedName>
</protein>
<dbReference type="GO" id="GO:0005886">
    <property type="term" value="C:plasma membrane"/>
    <property type="evidence" value="ECO:0007669"/>
    <property type="project" value="UniProtKB-SubCell"/>
</dbReference>
<feature type="transmembrane region" description="Helical" evidence="8">
    <location>
        <begin position="366"/>
        <end position="383"/>
    </location>
</feature>
<feature type="transmembrane region" description="Helical" evidence="8">
    <location>
        <begin position="21"/>
        <end position="39"/>
    </location>
</feature>
<dbReference type="EMBL" id="VKHP01000066">
    <property type="protein sequence ID" value="NEU97694.1"/>
    <property type="molecule type" value="Genomic_DNA"/>
</dbReference>
<keyword evidence="3" id="KW-1003">Cell membrane</keyword>
<dbReference type="InterPro" id="IPR024989">
    <property type="entry name" value="MFS_assoc_dom"/>
</dbReference>
<feature type="transmembrane region" description="Helical" evidence="8">
    <location>
        <begin position="247"/>
        <end position="268"/>
    </location>
</feature>
<keyword evidence="4" id="KW-0997">Cell inner membrane</keyword>
<dbReference type="RefSeq" id="WP_163155337.1">
    <property type="nucleotide sequence ID" value="NZ_VKHP01000066.1"/>
</dbReference>
<dbReference type="PANTHER" id="PTHR23522">
    <property type="entry name" value="BLL5896 PROTEIN"/>
    <property type="match status" value="1"/>
</dbReference>
<accession>A0A6P1BHR3</accession>
<proteinExistence type="predicted"/>
<keyword evidence="11" id="KW-1185">Reference proteome</keyword>
<dbReference type="PANTHER" id="PTHR23522:SF10">
    <property type="entry name" value="3-PHENYLPROPIONIC ACID TRANSPORTER-RELATED"/>
    <property type="match status" value="1"/>
</dbReference>
<gene>
    <name evidence="10" type="ORF">FNJ47_18105</name>
</gene>
<evidence type="ECO:0000256" key="4">
    <source>
        <dbReference type="ARBA" id="ARBA00022519"/>
    </source>
</evidence>
<reference evidence="10 11" key="1">
    <citation type="journal article" date="2020" name="Arch. Microbiol.">
        <title>Bradyrhizobium uaiense sp. nov., a new highly efficient cowpea symbiont.</title>
        <authorList>
            <person name="Cabral Michel D."/>
            <person name="Azarias Guimaraes A."/>
            <person name="Martins da Costa E."/>
            <person name="Soares de Carvalho T."/>
            <person name="Balsanelli E."/>
            <person name="Willems A."/>
            <person name="Maltempi de Souza E."/>
            <person name="de Souza Moreira F.M."/>
        </authorList>
    </citation>
    <scope>NUCLEOTIDE SEQUENCE [LARGE SCALE GENOMIC DNA]</scope>
    <source>
        <strain evidence="10 11">UFLA 03-164</strain>
    </source>
</reference>
<evidence type="ECO:0000256" key="3">
    <source>
        <dbReference type="ARBA" id="ARBA00022475"/>
    </source>
</evidence>
<keyword evidence="6 8" id="KW-1133">Transmembrane helix</keyword>
<dbReference type="GO" id="GO:0030395">
    <property type="term" value="F:lactose binding"/>
    <property type="evidence" value="ECO:0007669"/>
    <property type="project" value="TreeGrafter"/>
</dbReference>
<evidence type="ECO:0000256" key="6">
    <source>
        <dbReference type="ARBA" id="ARBA00022989"/>
    </source>
</evidence>
<feature type="transmembrane region" description="Helical" evidence="8">
    <location>
        <begin position="51"/>
        <end position="72"/>
    </location>
</feature>
<keyword evidence="5 8" id="KW-0812">Transmembrane</keyword>
<feature type="transmembrane region" description="Helical" evidence="8">
    <location>
        <begin position="275"/>
        <end position="292"/>
    </location>
</feature>
<evidence type="ECO:0000259" key="9">
    <source>
        <dbReference type="Pfam" id="PF12832"/>
    </source>
</evidence>
<dbReference type="NCBIfam" id="NF037955">
    <property type="entry name" value="mfs"/>
    <property type="match status" value="1"/>
</dbReference>
<sequence>MSSESQIPIAAKVASRRFARSLAAFYATLFGVTGVHLPFFTVWLKAIGIDATWIGIITAVPPVTRFTVLPLVTAAAEHRQMLRGAIVATSFATALGFVLIGAQHQPFLVLAVYALTCCVWTPTIPLTDAYALRGVRQYGLSYGPLRLWGSAAFAVCALVCGFSLRYVAEVDLVWIITTMMVMSAVVALMLRPLGRPAGNAASAGGARKLLRDPAFLAIIVSSALIQGSHGAYYIFASIAWRQAGFSGLTIACLWVLGVIAEIVLFALSPRFTLRSTTLVMIAAASAVARWAITAQDPPLAVLAAVQLGHGLSFGLTQVGIMGLMVHHVPVHVMARAQGYLTACGGIVASTTAIVSGMVYARFGLGVYDMMAAMAAIGGLVMWLSRRRFIALSSEVGTGSR</sequence>
<evidence type="ECO:0000313" key="10">
    <source>
        <dbReference type="EMBL" id="NEU97694.1"/>
    </source>
</evidence>
<dbReference type="GO" id="GO:0015528">
    <property type="term" value="F:lactose:proton symporter activity"/>
    <property type="evidence" value="ECO:0007669"/>
    <property type="project" value="TreeGrafter"/>
</dbReference>
<feature type="transmembrane region" description="Helical" evidence="8">
    <location>
        <begin position="338"/>
        <end position="360"/>
    </location>
</feature>
<dbReference type="PIRSF" id="PIRSF004925">
    <property type="entry name" value="HcaT"/>
    <property type="match status" value="1"/>
</dbReference>
<comment type="caution">
    <text evidence="10">The sequence shown here is derived from an EMBL/GenBank/DDBJ whole genome shotgun (WGS) entry which is preliminary data.</text>
</comment>
<dbReference type="Gene3D" id="1.20.1250.20">
    <property type="entry name" value="MFS general substrate transporter like domains"/>
    <property type="match status" value="2"/>
</dbReference>
<dbReference type="InterPro" id="IPR036259">
    <property type="entry name" value="MFS_trans_sf"/>
</dbReference>
<feature type="transmembrane region" description="Helical" evidence="8">
    <location>
        <begin position="84"/>
        <end position="101"/>
    </location>
</feature>
<feature type="domain" description="Major facilitator superfamily associated" evidence="9">
    <location>
        <begin position="21"/>
        <end position="363"/>
    </location>
</feature>
<evidence type="ECO:0000256" key="8">
    <source>
        <dbReference type="SAM" id="Phobius"/>
    </source>
</evidence>
<dbReference type="InterPro" id="IPR026032">
    <property type="entry name" value="HcaT-like"/>
</dbReference>
<evidence type="ECO:0000256" key="7">
    <source>
        <dbReference type="ARBA" id="ARBA00023136"/>
    </source>
</evidence>